<organism evidence="1 2">
    <name type="scientific">Ktedonobacter racemifer DSM 44963</name>
    <dbReference type="NCBI Taxonomy" id="485913"/>
    <lineage>
        <taxon>Bacteria</taxon>
        <taxon>Bacillati</taxon>
        <taxon>Chloroflexota</taxon>
        <taxon>Ktedonobacteria</taxon>
        <taxon>Ktedonobacterales</taxon>
        <taxon>Ktedonobacteraceae</taxon>
        <taxon>Ktedonobacter</taxon>
    </lineage>
</organism>
<dbReference type="AlphaFoldDB" id="D6TBB3"/>
<dbReference type="STRING" id="485913.Krac_9248"/>
<proteinExistence type="predicted"/>
<evidence type="ECO:0000313" key="2">
    <source>
        <dbReference type="Proteomes" id="UP000004508"/>
    </source>
</evidence>
<dbReference type="InParanoid" id="D6TBB3"/>
<comment type="caution">
    <text evidence="1">The sequence shown here is derived from an EMBL/GenBank/DDBJ whole genome shotgun (WGS) entry which is preliminary data.</text>
</comment>
<sequence>MVQCPALTIVFPFLVLHTLAGCRDEEGKRIQGMHLLFFVFHLAVGRWWKVACCPDGREENAKCEKM</sequence>
<protein>
    <submittedName>
        <fullName evidence="1">Uncharacterized protein</fullName>
    </submittedName>
</protein>
<dbReference type="EMBL" id="ADVG01000001">
    <property type="protein sequence ID" value="EFH87897.1"/>
    <property type="molecule type" value="Genomic_DNA"/>
</dbReference>
<reference evidence="1 2" key="1">
    <citation type="journal article" date="2011" name="Stand. Genomic Sci.">
        <title>Non-contiguous finished genome sequence and contextual data of the filamentous soil bacterium Ktedonobacter racemifer type strain (SOSP1-21).</title>
        <authorList>
            <person name="Chang Y.J."/>
            <person name="Land M."/>
            <person name="Hauser L."/>
            <person name="Chertkov O."/>
            <person name="Del Rio T.G."/>
            <person name="Nolan M."/>
            <person name="Copeland A."/>
            <person name="Tice H."/>
            <person name="Cheng J.F."/>
            <person name="Lucas S."/>
            <person name="Han C."/>
            <person name="Goodwin L."/>
            <person name="Pitluck S."/>
            <person name="Ivanova N."/>
            <person name="Ovchinikova G."/>
            <person name="Pati A."/>
            <person name="Chen A."/>
            <person name="Palaniappan K."/>
            <person name="Mavromatis K."/>
            <person name="Liolios K."/>
            <person name="Brettin T."/>
            <person name="Fiebig A."/>
            <person name="Rohde M."/>
            <person name="Abt B."/>
            <person name="Goker M."/>
            <person name="Detter J.C."/>
            <person name="Woyke T."/>
            <person name="Bristow J."/>
            <person name="Eisen J.A."/>
            <person name="Markowitz V."/>
            <person name="Hugenholtz P."/>
            <person name="Kyrpides N.C."/>
            <person name="Klenk H.P."/>
            <person name="Lapidus A."/>
        </authorList>
    </citation>
    <scope>NUCLEOTIDE SEQUENCE [LARGE SCALE GENOMIC DNA]</scope>
    <source>
        <strain evidence="2">DSM 44963</strain>
    </source>
</reference>
<keyword evidence="2" id="KW-1185">Reference proteome</keyword>
<accession>D6TBB3</accession>
<dbReference type="Proteomes" id="UP000004508">
    <property type="component" value="Unassembled WGS sequence"/>
</dbReference>
<gene>
    <name evidence="1" type="ORF">Krac_9248</name>
</gene>
<name>D6TBB3_KTERA</name>
<evidence type="ECO:0000313" key="1">
    <source>
        <dbReference type="EMBL" id="EFH87897.1"/>
    </source>
</evidence>